<reference evidence="1 2" key="1">
    <citation type="submission" date="2020-08" db="EMBL/GenBank/DDBJ databases">
        <title>Genomic Encyclopedia of Type Strains, Phase IV (KMG-IV): sequencing the most valuable type-strain genomes for metagenomic binning, comparative biology and taxonomic classification.</title>
        <authorList>
            <person name="Goeker M."/>
        </authorList>
    </citation>
    <scope>NUCLEOTIDE SEQUENCE [LARGE SCALE GENOMIC DNA]</scope>
    <source>
        <strain evidence="1 2">DSM 7051</strain>
    </source>
</reference>
<organism evidence="1 2">
    <name type="scientific">Aminobacter aganoensis</name>
    <dbReference type="NCBI Taxonomy" id="83264"/>
    <lineage>
        <taxon>Bacteria</taxon>
        <taxon>Pseudomonadati</taxon>
        <taxon>Pseudomonadota</taxon>
        <taxon>Alphaproteobacteria</taxon>
        <taxon>Hyphomicrobiales</taxon>
        <taxon>Phyllobacteriaceae</taxon>
        <taxon>Aminobacter</taxon>
    </lineage>
</organism>
<dbReference type="RefSeq" id="WP_281389350.1">
    <property type="nucleotide sequence ID" value="NZ_BAABEG010000001.1"/>
</dbReference>
<gene>
    <name evidence="1" type="ORF">GGR00_005696</name>
</gene>
<proteinExistence type="predicted"/>
<protein>
    <submittedName>
        <fullName evidence="1">Uncharacterized protein</fullName>
    </submittedName>
</protein>
<dbReference type="AlphaFoldDB" id="A0A7X0FDQ0"/>
<name>A0A7X0FDQ0_9HYPH</name>
<evidence type="ECO:0000313" key="2">
    <source>
        <dbReference type="Proteomes" id="UP000536262"/>
    </source>
</evidence>
<evidence type="ECO:0000313" key="1">
    <source>
        <dbReference type="EMBL" id="MBB6357872.1"/>
    </source>
</evidence>
<sequence>MKPLERIIKTAKQAPRRIVLAEGIAIDQESVRRCMRQVSSSR</sequence>
<dbReference type="Proteomes" id="UP000536262">
    <property type="component" value="Unassembled WGS sequence"/>
</dbReference>
<accession>A0A7X0FDQ0</accession>
<dbReference type="EMBL" id="JACHOU010000036">
    <property type="protein sequence ID" value="MBB6357872.1"/>
    <property type="molecule type" value="Genomic_DNA"/>
</dbReference>
<keyword evidence="2" id="KW-1185">Reference proteome</keyword>
<comment type="caution">
    <text evidence="1">The sequence shown here is derived from an EMBL/GenBank/DDBJ whole genome shotgun (WGS) entry which is preliminary data.</text>
</comment>